<dbReference type="Proteomes" id="UP000605253">
    <property type="component" value="Unassembled WGS sequence"/>
</dbReference>
<comment type="caution">
    <text evidence="1">The sequence shown here is derived from an EMBL/GenBank/DDBJ whole genome shotgun (WGS) entry which is preliminary data.</text>
</comment>
<dbReference type="EMBL" id="BMEO01000010">
    <property type="protein sequence ID" value="GGF99672.1"/>
    <property type="molecule type" value="Genomic_DNA"/>
</dbReference>
<dbReference type="AlphaFoldDB" id="A0A917CX22"/>
<accession>A0A917CX22</accession>
<reference evidence="1" key="1">
    <citation type="journal article" date="2014" name="Int. J. Syst. Evol. Microbiol.">
        <title>Complete genome sequence of Corynebacterium casei LMG S-19264T (=DSM 44701T), isolated from a smear-ripened cheese.</title>
        <authorList>
            <consortium name="US DOE Joint Genome Institute (JGI-PGF)"/>
            <person name="Walter F."/>
            <person name="Albersmeier A."/>
            <person name="Kalinowski J."/>
            <person name="Ruckert C."/>
        </authorList>
    </citation>
    <scope>NUCLEOTIDE SEQUENCE</scope>
    <source>
        <strain evidence="1">CGMCC 1.12181</strain>
    </source>
</reference>
<evidence type="ECO:0000313" key="2">
    <source>
        <dbReference type="Proteomes" id="UP000605253"/>
    </source>
</evidence>
<proteinExistence type="predicted"/>
<reference evidence="1" key="2">
    <citation type="submission" date="2020-09" db="EMBL/GenBank/DDBJ databases">
        <authorList>
            <person name="Sun Q."/>
            <person name="Zhou Y."/>
        </authorList>
    </citation>
    <scope>NUCLEOTIDE SEQUENCE</scope>
    <source>
        <strain evidence="1">CGMCC 1.12181</strain>
    </source>
</reference>
<name>A0A917CX22_9GAMM</name>
<organism evidence="1 2">
    <name type="scientific">Marinicella pacifica</name>
    <dbReference type="NCBI Taxonomy" id="1171543"/>
    <lineage>
        <taxon>Bacteria</taxon>
        <taxon>Pseudomonadati</taxon>
        <taxon>Pseudomonadota</taxon>
        <taxon>Gammaproteobacteria</taxon>
        <taxon>Lysobacterales</taxon>
        <taxon>Marinicellaceae</taxon>
        <taxon>Marinicella</taxon>
    </lineage>
</organism>
<keyword evidence="2" id="KW-1185">Reference proteome</keyword>
<protein>
    <submittedName>
        <fullName evidence="1">Uncharacterized protein</fullName>
    </submittedName>
</protein>
<gene>
    <name evidence="1" type="ORF">GCM10011365_21170</name>
</gene>
<sequence length="593" mass="65816">MIQSSIKTFNPFIFVGLMVLGLTGISSGRAGVATITQTINLQPGWNAVYVEIEPQNNDIETIFSGVPVASVWRWIPEKLGSDFLVNPAEGLMNLEGWFGYFPEPKPEAFLSNLYTLSANTAYLIKLEGSVAKSISLTGKPVYVKKKWRTNGFTLTGFPLVAGQEPSFGDFFANSTAHQGQPVYKLNPQGVWEAVQEPYLERMKSGEAYWFYTHGTSRYQGMINATIEQGESMEYRGAFTEMDLVLSNLSDVTNFVSLNRMGGSTLPMKFLNVDLETGEKAWPDLPVTKVYELQPGEDLVVTLAVNRLAFSEQRMEQVFSITNEQGAKVLIHAGGNTLQPLVLPTGTYQNDTLKLSSNQNSYAGLWVGTARVRAVSQAQNGGVNPLPVGNPFPVRVMMHVDATGRVKLVKNVVQMWQDGTYRVSPKDPTLFEVDEPGRYVLLTRDELIPNYSGITKRSGQSAGIRYSTVAYDFNGDDIEMNGEFQPGNQVNVSLLIDPNMPTNPFRHKFHPDHDNLDAQFLNYKQEAFQVTREMEFLFTSNNPQYPDVADPPGWGVSIMGGTFRETLTGLHKNAIFVSGDFRLTQVSSTAILNQ</sequence>
<dbReference type="RefSeq" id="WP_188365715.1">
    <property type="nucleotide sequence ID" value="NZ_BAABJF010000006.1"/>
</dbReference>
<evidence type="ECO:0000313" key="1">
    <source>
        <dbReference type="EMBL" id="GGF99672.1"/>
    </source>
</evidence>